<dbReference type="GO" id="GO:0006508">
    <property type="term" value="P:proteolysis"/>
    <property type="evidence" value="ECO:0007669"/>
    <property type="project" value="UniProtKB-KW"/>
</dbReference>
<evidence type="ECO:0000313" key="3">
    <source>
        <dbReference type="EMBL" id="TWI13870.1"/>
    </source>
</evidence>
<keyword evidence="3" id="KW-0378">Hydrolase</keyword>
<keyword evidence="1" id="KW-0812">Transmembrane</keyword>
<dbReference type="EMBL" id="VLKQ01000003">
    <property type="protein sequence ID" value="TWI13870.1"/>
    <property type="molecule type" value="Genomic_DNA"/>
</dbReference>
<dbReference type="OrthoDB" id="7564474at2"/>
<dbReference type="RefSeq" id="WP_023571202.1">
    <property type="nucleotide sequence ID" value="NZ_AVBI01000019.1"/>
</dbReference>
<accession>V6RW23</accession>
<dbReference type="STRING" id="1341154.FCR2A7T_20880"/>
<feature type="transmembrane region" description="Helical" evidence="1">
    <location>
        <begin position="223"/>
        <end position="240"/>
    </location>
</feature>
<feature type="domain" description="CAAX prenyl protease 2/Lysostaphin resistance protein A-like" evidence="2">
    <location>
        <begin position="112"/>
        <end position="202"/>
    </location>
</feature>
<dbReference type="GO" id="GO:0080120">
    <property type="term" value="P:CAAX-box protein maturation"/>
    <property type="evidence" value="ECO:0007669"/>
    <property type="project" value="UniProtKB-ARBA"/>
</dbReference>
<dbReference type="InterPro" id="IPR003675">
    <property type="entry name" value="Rce1/LyrA-like_dom"/>
</dbReference>
<keyword evidence="1" id="KW-0472">Membrane</keyword>
<evidence type="ECO:0000259" key="2">
    <source>
        <dbReference type="Pfam" id="PF02517"/>
    </source>
</evidence>
<name>V6RW23_9FLAO</name>
<feature type="transmembrane region" description="Helical" evidence="1">
    <location>
        <begin position="144"/>
        <end position="163"/>
    </location>
</feature>
<feature type="transmembrane region" description="Helical" evidence="1">
    <location>
        <begin position="107"/>
        <end position="123"/>
    </location>
</feature>
<feature type="transmembrane region" description="Helical" evidence="1">
    <location>
        <begin position="32"/>
        <end position="52"/>
    </location>
</feature>
<dbReference type="Pfam" id="PF02517">
    <property type="entry name" value="Rce1-like"/>
    <property type="match status" value="1"/>
</dbReference>
<evidence type="ECO:0000313" key="4">
    <source>
        <dbReference type="Proteomes" id="UP000319848"/>
    </source>
</evidence>
<feature type="transmembrane region" description="Helical" evidence="1">
    <location>
        <begin position="169"/>
        <end position="191"/>
    </location>
</feature>
<proteinExistence type="predicted"/>
<reference evidence="3 4" key="1">
    <citation type="journal article" date="2015" name="Stand. Genomic Sci.">
        <title>Genomic Encyclopedia of Bacterial and Archaeal Type Strains, Phase III: the genomes of soil and plant-associated and newly described type strains.</title>
        <authorList>
            <person name="Whitman W.B."/>
            <person name="Woyke T."/>
            <person name="Klenk H.P."/>
            <person name="Zhou Y."/>
            <person name="Lilburn T.G."/>
            <person name="Beck B.J."/>
            <person name="De Vos P."/>
            <person name="Vandamme P."/>
            <person name="Eisen J.A."/>
            <person name="Garrity G."/>
            <person name="Hugenholtz P."/>
            <person name="Kyrpides N.C."/>
        </authorList>
    </citation>
    <scope>NUCLEOTIDE SEQUENCE [LARGE SCALE GENOMIC DNA]</scope>
    <source>
        <strain evidence="3 4">CGMCC 1.7270</strain>
    </source>
</reference>
<comment type="caution">
    <text evidence="3">The sequence shown here is derived from an EMBL/GenBank/DDBJ whole genome shotgun (WGS) entry which is preliminary data.</text>
</comment>
<keyword evidence="1" id="KW-1133">Transmembrane helix</keyword>
<organism evidence="3 4">
    <name type="scientific">Flavobacterium cauense R2A-7</name>
    <dbReference type="NCBI Taxonomy" id="1341154"/>
    <lineage>
        <taxon>Bacteria</taxon>
        <taxon>Pseudomonadati</taxon>
        <taxon>Bacteroidota</taxon>
        <taxon>Flavobacteriia</taxon>
        <taxon>Flavobacteriales</taxon>
        <taxon>Flavobacteriaceae</taxon>
        <taxon>Flavobacterium</taxon>
    </lineage>
</organism>
<sequence>MKHYWKIIVVFVLLFLVYHGAEYMIVFKNNVIGFLALQGLFFVLAWFLGNWYSGNGLKAWGLPFNRKVFKLAGIGLVMGILLYGLPFGVSLLLGVEQVINVPNLKTMVTMSLPFAFGVLFSSFSEDILTRGILYSQFHTTLKPVLLALCSALVYLLNHIYRLTDGPESWSYIFMLGLVFIVPLLNTGNLWFTGMMHWAGNVFFHVTHNVIQTDTNEGGISPNYLFALCMIAILPIVWLVSKTVSADFNSGTTTV</sequence>
<dbReference type="AlphaFoldDB" id="V6RW23"/>
<gene>
    <name evidence="3" type="ORF">IP98_01023</name>
</gene>
<dbReference type="Proteomes" id="UP000319848">
    <property type="component" value="Unassembled WGS sequence"/>
</dbReference>
<keyword evidence="4" id="KW-1185">Reference proteome</keyword>
<dbReference type="GO" id="GO:0004175">
    <property type="term" value="F:endopeptidase activity"/>
    <property type="evidence" value="ECO:0007669"/>
    <property type="project" value="UniProtKB-ARBA"/>
</dbReference>
<feature type="transmembrane region" description="Helical" evidence="1">
    <location>
        <begin position="7"/>
        <end position="26"/>
    </location>
</feature>
<keyword evidence="3" id="KW-0645">Protease</keyword>
<evidence type="ECO:0000256" key="1">
    <source>
        <dbReference type="SAM" id="Phobius"/>
    </source>
</evidence>
<protein>
    <submittedName>
        <fullName evidence="3">CAAX prenyl protease-like protein</fullName>
    </submittedName>
</protein>
<feature type="transmembrane region" description="Helical" evidence="1">
    <location>
        <begin position="73"/>
        <end position="95"/>
    </location>
</feature>